<evidence type="ECO:0000313" key="3">
    <source>
        <dbReference type="Proteomes" id="UP000198977"/>
    </source>
</evidence>
<dbReference type="AlphaFoldDB" id="A0A1I2BST6"/>
<feature type="coiled-coil region" evidence="1">
    <location>
        <begin position="2"/>
        <end position="29"/>
    </location>
</feature>
<reference evidence="2 3" key="1">
    <citation type="submission" date="2016-10" db="EMBL/GenBank/DDBJ databases">
        <authorList>
            <person name="de Groot N.N."/>
        </authorList>
    </citation>
    <scope>NUCLEOTIDE SEQUENCE [LARGE SCALE GENOMIC DNA]</scope>
    <source>
        <strain evidence="2 3">DSM 11443</strain>
    </source>
</reference>
<proteinExistence type="predicted"/>
<sequence>MTSRSEKIAENEKKKMEEAQQDVQDILEANVEINYLIKSGFLDHGPIWTTMWFELDLKWFDGESSFVTIPEGELDEFIERATASSEAFELAKFVAALRIENGIIIPARLSDLMARYLKGDFIPARERRGRKVDTWGRDFIIARTMQILRNRWEHRRPNKRKGSNSSRKSISQIVHEALLDTAIGNVDVERIQKIYGAARKTKNYEELLTMIVRWDYDDEPGFIRV</sequence>
<evidence type="ECO:0000313" key="2">
    <source>
        <dbReference type="EMBL" id="SFE59142.1"/>
    </source>
</evidence>
<gene>
    <name evidence="2" type="ORF">SAMN04488523_108199</name>
</gene>
<dbReference type="RefSeq" id="WP_093924220.1">
    <property type="nucleotide sequence ID" value="NZ_FOMW01000008.1"/>
</dbReference>
<protein>
    <submittedName>
        <fullName evidence="2">Uncharacterized protein</fullName>
    </submittedName>
</protein>
<evidence type="ECO:0000256" key="1">
    <source>
        <dbReference type="SAM" id="Coils"/>
    </source>
</evidence>
<keyword evidence="3" id="KW-1185">Reference proteome</keyword>
<keyword evidence="1" id="KW-0175">Coiled coil</keyword>
<dbReference type="Proteomes" id="UP000198977">
    <property type="component" value="Unassembled WGS sequence"/>
</dbReference>
<dbReference type="STRING" id="74348.SAMN04488523_108199"/>
<organism evidence="2 3">
    <name type="scientific">Sulfitobacter brevis</name>
    <dbReference type="NCBI Taxonomy" id="74348"/>
    <lineage>
        <taxon>Bacteria</taxon>
        <taxon>Pseudomonadati</taxon>
        <taxon>Pseudomonadota</taxon>
        <taxon>Alphaproteobacteria</taxon>
        <taxon>Rhodobacterales</taxon>
        <taxon>Roseobacteraceae</taxon>
        <taxon>Sulfitobacter</taxon>
    </lineage>
</organism>
<accession>A0A1I2BST6</accession>
<dbReference type="EMBL" id="FOMW01000008">
    <property type="protein sequence ID" value="SFE59142.1"/>
    <property type="molecule type" value="Genomic_DNA"/>
</dbReference>
<name>A0A1I2BST6_9RHOB</name>
<dbReference type="OrthoDB" id="7860397at2"/>